<dbReference type="RefSeq" id="WP_146511796.1">
    <property type="nucleotide sequence ID" value="NZ_SIHI01000031.1"/>
</dbReference>
<accession>A0A5C5VZM6</accession>
<dbReference type="EMBL" id="SIHI01000031">
    <property type="protein sequence ID" value="TWT43557.1"/>
    <property type="molecule type" value="Genomic_DNA"/>
</dbReference>
<dbReference type="InterPro" id="IPR052558">
    <property type="entry name" value="Siderophore_Hydrolase_D"/>
</dbReference>
<dbReference type="Proteomes" id="UP000317243">
    <property type="component" value="Unassembled WGS sequence"/>
</dbReference>
<keyword evidence="2 4" id="KW-0378">Hydrolase</keyword>
<dbReference type="InterPro" id="IPR000801">
    <property type="entry name" value="Esterase-like"/>
</dbReference>
<evidence type="ECO:0000313" key="4">
    <source>
        <dbReference type="EMBL" id="TWT43557.1"/>
    </source>
</evidence>
<dbReference type="SUPFAM" id="SSF53474">
    <property type="entry name" value="alpha/beta-Hydrolases"/>
    <property type="match status" value="1"/>
</dbReference>
<protein>
    <submittedName>
        <fullName evidence="4">Ferri-bacillibactin esterase BesA</fullName>
        <ecNumber evidence="4">3.1.-.-</ecNumber>
    </submittedName>
</protein>
<gene>
    <name evidence="4" type="primary">besA</name>
    <name evidence="4" type="ORF">KOR42_44370</name>
</gene>
<dbReference type="AlphaFoldDB" id="A0A5C5VZM6"/>
<dbReference type="Gene3D" id="3.40.50.1820">
    <property type="entry name" value="alpha/beta hydrolase"/>
    <property type="match status" value="1"/>
</dbReference>
<organism evidence="4 5">
    <name type="scientific">Thalassoglobus neptunius</name>
    <dbReference type="NCBI Taxonomy" id="1938619"/>
    <lineage>
        <taxon>Bacteria</taxon>
        <taxon>Pseudomonadati</taxon>
        <taxon>Planctomycetota</taxon>
        <taxon>Planctomycetia</taxon>
        <taxon>Planctomycetales</taxon>
        <taxon>Planctomycetaceae</taxon>
        <taxon>Thalassoglobus</taxon>
    </lineage>
</organism>
<dbReference type="Pfam" id="PF00756">
    <property type="entry name" value="Esterase"/>
    <property type="match status" value="1"/>
</dbReference>
<evidence type="ECO:0000256" key="3">
    <source>
        <dbReference type="SAM" id="SignalP"/>
    </source>
</evidence>
<proteinExistence type="inferred from homology"/>
<dbReference type="GO" id="GO:0016788">
    <property type="term" value="F:hydrolase activity, acting on ester bonds"/>
    <property type="evidence" value="ECO:0007669"/>
    <property type="project" value="TreeGrafter"/>
</dbReference>
<dbReference type="PANTHER" id="PTHR40841:SF2">
    <property type="entry name" value="SIDEROPHORE-DEGRADING ESTERASE (EUROFUNG)"/>
    <property type="match status" value="1"/>
</dbReference>
<keyword evidence="3" id="KW-0732">Signal</keyword>
<name>A0A5C5VZM6_9PLAN</name>
<feature type="signal peptide" evidence="3">
    <location>
        <begin position="1"/>
        <end position="20"/>
    </location>
</feature>
<dbReference type="EC" id="3.1.-.-" evidence="4"/>
<evidence type="ECO:0000256" key="1">
    <source>
        <dbReference type="ARBA" id="ARBA00005622"/>
    </source>
</evidence>
<evidence type="ECO:0000256" key="2">
    <source>
        <dbReference type="ARBA" id="ARBA00022801"/>
    </source>
</evidence>
<dbReference type="InterPro" id="IPR029058">
    <property type="entry name" value="AB_hydrolase_fold"/>
</dbReference>
<evidence type="ECO:0000313" key="5">
    <source>
        <dbReference type="Proteomes" id="UP000317243"/>
    </source>
</evidence>
<feature type="chain" id="PRO_5022723153" evidence="3">
    <location>
        <begin position="21"/>
        <end position="205"/>
    </location>
</feature>
<comment type="caution">
    <text evidence="4">The sequence shown here is derived from an EMBL/GenBank/DDBJ whole genome shotgun (WGS) entry which is preliminary data.</text>
</comment>
<comment type="similarity">
    <text evidence="1">Belongs to the esterase D family.</text>
</comment>
<sequence precursor="true">MHRIFYILGIAILSVRLGMAADPSGVISGSEAQQVGIPDTAQFDMRSVDGKSYRIFVAQPSGERPKQGWPVVYHTDGNSSFPIVVAVVEGQSRNHRPAVVVGIGYTESNPVLRRARRTFDLTPPADQEWLRTKAKPFSDAKTGGCQKFFDFIQHELKPEIERRFEIDTNRQTLFGHSFGGLFTLHMFLTNPESFQTFIASSPSLW</sequence>
<dbReference type="PANTHER" id="PTHR40841">
    <property type="entry name" value="SIDEROPHORE TRIACETYLFUSARININE C ESTERASE"/>
    <property type="match status" value="1"/>
</dbReference>
<keyword evidence="5" id="KW-1185">Reference proteome</keyword>
<dbReference type="OrthoDB" id="9784036at2"/>
<reference evidence="4 5" key="1">
    <citation type="submission" date="2019-02" db="EMBL/GenBank/DDBJ databases">
        <title>Deep-cultivation of Planctomycetes and their phenomic and genomic characterization uncovers novel biology.</title>
        <authorList>
            <person name="Wiegand S."/>
            <person name="Jogler M."/>
            <person name="Boedeker C."/>
            <person name="Pinto D."/>
            <person name="Vollmers J."/>
            <person name="Rivas-Marin E."/>
            <person name="Kohn T."/>
            <person name="Peeters S.H."/>
            <person name="Heuer A."/>
            <person name="Rast P."/>
            <person name="Oberbeckmann S."/>
            <person name="Bunk B."/>
            <person name="Jeske O."/>
            <person name="Meyerdierks A."/>
            <person name="Storesund J.E."/>
            <person name="Kallscheuer N."/>
            <person name="Luecker S."/>
            <person name="Lage O.M."/>
            <person name="Pohl T."/>
            <person name="Merkel B.J."/>
            <person name="Hornburger P."/>
            <person name="Mueller R.-W."/>
            <person name="Bruemmer F."/>
            <person name="Labrenz M."/>
            <person name="Spormann A.M."/>
            <person name="Op Den Camp H."/>
            <person name="Overmann J."/>
            <person name="Amann R."/>
            <person name="Jetten M.S.M."/>
            <person name="Mascher T."/>
            <person name="Medema M.H."/>
            <person name="Devos D.P."/>
            <person name="Kaster A.-K."/>
            <person name="Ovreas L."/>
            <person name="Rohde M."/>
            <person name="Galperin M.Y."/>
            <person name="Jogler C."/>
        </authorList>
    </citation>
    <scope>NUCLEOTIDE SEQUENCE [LARGE SCALE GENOMIC DNA]</scope>
    <source>
        <strain evidence="4 5">KOR42</strain>
    </source>
</reference>